<dbReference type="OrthoDB" id="1058315at2"/>
<dbReference type="AlphaFoldDB" id="A0A1I3I8W3"/>
<dbReference type="InterPro" id="IPR032675">
    <property type="entry name" value="LRR_dom_sf"/>
</dbReference>
<dbReference type="RefSeq" id="WP_074929985.1">
    <property type="nucleotide sequence ID" value="NZ_FORI01000001.1"/>
</dbReference>
<dbReference type="InterPro" id="IPR026906">
    <property type="entry name" value="LRR_5"/>
</dbReference>
<reference evidence="2" key="1">
    <citation type="submission" date="2016-10" db="EMBL/GenBank/DDBJ databases">
        <authorList>
            <person name="Varghese N."/>
            <person name="Submissions S."/>
        </authorList>
    </citation>
    <scope>NUCLEOTIDE SEQUENCE [LARGE SCALE GENOMIC DNA]</scope>
    <source>
        <strain evidence="2">XBD1002</strain>
    </source>
</reference>
<keyword evidence="2" id="KW-1185">Reference proteome</keyword>
<accession>A0A1I3I8W3</accession>
<dbReference type="Gene3D" id="3.80.10.10">
    <property type="entry name" value="Ribonuclease Inhibitor"/>
    <property type="match status" value="1"/>
</dbReference>
<sequence>MEGLNYYEGDKKNVVIPEGTRAIVVQGFHDDWMRDGISLDKTICFRTTDLKDVETIDMPDSVELIGPKAFQCCRKLQQVHFSKNLKKICIHAFSGSSLLKNVILPKSLKEIQTWAFYGCGLDDIFYDGTIFEFDKINTRGAFLNIRRLHCSDCTVDFSKKGYYIDELKYEGTIENWKNTMSTHWLNKRSAKIKCTDGEIFNQK</sequence>
<proteinExistence type="predicted"/>
<dbReference type="Proteomes" id="UP000182737">
    <property type="component" value="Unassembled WGS sequence"/>
</dbReference>
<organism evidence="1 2">
    <name type="scientific">Treponema bryantii</name>
    <dbReference type="NCBI Taxonomy" id="163"/>
    <lineage>
        <taxon>Bacteria</taxon>
        <taxon>Pseudomonadati</taxon>
        <taxon>Spirochaetota</taxon>
        <taxon>Spirochaetia</taxon>
        <taxon>Spirochaetales</taxon>
        <taxon>Treponemataceae</taxon>
        <taxon>Treponema</taxon>
    </lineage>
</organism>
<dbReference type="Pfam" id="PF13306">
    <property type="entry name" value="LRR_5"/>
    <property type="match status" value="1"/>
</dbReference>
<dbReference type="SUPFAM" id="SSF52058">
    <property type="entry name" value="L domain-like"/>
    <property type="match status" value="1"/>
</dbReference>
<dbReference type="EMBL" id="FORI01000001">
    <property type="protein sequence ID" value="SFI44300.1"/>
    <property type="molecule type" value="Genomic_DNA"/>
</dbReference>
<evidence type="ECO:0000313" key="1">
    <source>
        <dbReference type="EMBL" id="SFI44300.1"/>
    </source>
</evidence>
<name>A0A1I3I8W3_9SPIR</name>
<protein>
    <submittedName>
        <fullName evidence="1">Leucine rich repeat-containing protein</fullName>
    </submittedName>
</protein>
<evidence type="ECO:0000313" key="2">
    <source>
        <dbReference type="Proteomes" id="UP000182737"/>
    </source>
</evidence>
<gene>
    <name evidence="1" type="ORF">SAMN04487775_101406</name>
</gene>